<dbReference type="Gene3D" id="1.10.10.10">
    <property type="entry name" value="Winged helix-like DNA-binding domain superfamily/Winged helix DNA-binding domain"/>
    <property type="match status" value="1"/>
</dbReference>
<dbReference type="Pfam" id="PF00196">
    <property type="entry name" value="GerE"/>
    <property type="match status" value="1"/>
</dbReference>
<dbReference type="SMART" id="SM00421">
    <property type="entry name" value="HTH_LUXR"/>
    <property type="match status" value="1"/>
</dbReference>
<keyword evidence="1" id="KW-0805">Transcription regulation</keyword>
<evidence type="ECO:0000256" key="1">
    <source>
        <dbReference type="ARBA" id="ARBA00023015"/>
    </source>
</evidence>
<dbReference type="PANTHER" id="PTHR44688">
    <property type="entry name" value="DNA-BINDING TRANSCRIPTIONAL ACTIVATOR DEVR_DOSR"/>
    <property type="match status" value="1"/>
</dbReference>
<dbReference type="RefSeq" id="WP_283172811.1">
    <property type="nucleotide sequence ID" value="NZ_JAPNOA010000018.1"/>
</dbReference>
<keyword evidence="2" id="KW-0238">DNA-binding</keyword>
<dbReference type="PROSITE" id="PS50043">
    <property type="entry name" value="HTH_LUXR_2"/>
    <property type="match status" value="1"/>
</dbReference>
<dbReference type="GO" id="GO:0006355">
    <property type="term" value="P:regulation of DNA-templated transcription"/>
    <property type="evidence" value="ECO:0007669"/>
    <property type="project" value="InterPro"/>
</dbReference>
<dbReference type="PROSITE" id="PS00622">
    <property type="entry name" value="HTH_LUXR_1"/>
    <property type="match status" value="1"/>
</dbReference>
<evidence type="ECO:0000313" key="5">
    <source>
        <dbReference type="EMBL" id="MCY0964596.1"/>
    </source>
</evidence>
<dbReference type="AlphaFoldDB" id="A0A9X3IR83"/>
<dbReference type="InterPro" id="IPR036388">
    <property type="entry name" value="WH-like_DNA-bd_sf"/>
</dbReference>
<evidence type="ECO:0000313" key="6">
    <source>
        <dbReference type="Proteomes" id="UP001150830"/>
    </source>
</evidence>
<comment type="caution">
    <text evidence="5">The sequence shown here is derived from an EMBL/GenBank/DDBJ whole genome shotgun (WGS) entry which is preliminary data.</text>
</comment>
<keyword evidence="6" id="KW-1185">Reference proteome</keyword>
<dbReference type="InterPro" id="IPR000792">
    <property type="entry name" value="Tscrpt_reg_LuxR_C"/>
</dbReference>
<proteinExistence type="predicted"/>
<evidence type="ECO:0000256" key="2">
    <source>
        <dbReference type="ARBA" id="ARBA00023125"/>
    </source>
</evidence>
<dbReference type="PANTHER" id="PTHR44688:SF16">
    <property type="entry name" value="DNA-BINDING TRANSCRIPTIONAL ACTIVATOR DEVR_DOSR"/>
    <property type="match status" value="1"/>
</dbReference>
<accession>A0A9X3IR83</accession>
<dbReference type="SUPFAM" id="SSF46894">
    <property type="entry name" value="C-terminal effector domain of the bipartite response regulators"/>
    <property type="match status" value="1"/>
</dbReference>
<evidence type="ECO:0000256" key="3">
    <source>
        <dbReference type="ARBA" id="ARBA00023163"/>
    </source>
</evidence>
<reference evidence="5" key="1">
    <citation type="submission" date="2022-11" db="EMBL/GenBank/DDBJ databases">
        <title>Parathalassolutuus dongxingensis gen. nov., sp. nov., a novel member of family Oceanospirillaceae isolated from a coastal shrimp pond in Guangxi, China.</title>
        <authorList>
            <person name="Chen H."/>
        </authorList>
    </citation>
    <scope>NUCLEOTIDE SEQUENCE</scope>
    <source>
        <strain evidence="5">G-43</strain>
    </source>
</reference>
<protein>
    <submittedName>
        <fullName evidence="5">Helix-turn-helix transcriptional regulator</fullName>
    </submittedName>
</protein>
<dbReference type="InterPro" id="IPR016032">
    <property type="entry name" value="Sig_transdc_resp-reg_C-effctor"/>
</dbReference>
<dbReference type="GO" id="GO:0003677">
    <property type="term" value="F:DNA binding"/>
    <property type="evidence" value="ECO:0007669"/>
    <property type="project" value="UniProtKB-KW"/>
</dbReference>
<keyword evidence="3" id="KW-0804">Transcription</keyword>
<gene>
    <name evidence="5" type="ORF">OUO13_05305</name>
</gene>
<sequence>MPSQTSSCALGRQPLADPLFLTQLALLESLGEGDFFEKLLGWMHEVLQTDQCMLFFLGNDQPLSTLLYKDFSADARARQLAFEYISEGRYRHDPNFARLVGSEEGRIETWCLDDLGPSMPREYRKRFFEAPGFVDKWSILFRARNGCFYLNLYSRRQIFRDLFGTSLPDENTVARLLAVLIGKHYQISQVQLSQGPLAFLSERERQVCEGTLAGKKAEAIAHELGVAASSIVTYRKRAYDKLGINSRAQLFALCHGKGD</sequence>
<dbReference type="EMBL" id="JAPNOA010000018">
    <property type="protein sequence ID" value="MCY0964596.1"/>
    <property type="molecule type" value="Genomic_DNA"/>
</dbReference>
<evidence type="ECO:0000259" key="4">
    <source>
        <dbReference type="PROSITE" id="PS50043"/>
    </source>
</evidence>
<dbReference type="Proteomes" id="UP001150830">
    <property type="component" value="Unassembled WGS sequence"/>
</dbReference>
<organism evidence="5 6">
    <name type="scientific">Parathalassolituus penaei</name>
    <dbReference type="NCBI Taxonomy" id="2997323"/>
    <lineage>
        <taxon>Bacteria</taxon>
        <taxon>Pseudomonadati</taxon>
        <taxon>Pseudomonadota</taxon>
        <taxon>Gammaproteobacteria</taxon>
        <taxon>Oceanospirillales</taxon>
        <taxon>Oceanospirillaceae</taxon>
        <taxon>Parathalassolituus</taxon>
    </lineage>
</organism>
<dbReference type="CDD" id="cd06170">
    <property type="entry name" value="LuxR_C_like"/>
    <property type="match status" value="1"/>
</dbReference>
<feature type="domain" description="HTH luxR-type" evidence="4">
    <location>
        <begin position="193"/>
        <end position="258"/>
    </location>
</feature>
<name>A0A9X3IR83_9GAMM</name>